<dbReference type="InterPro" id="IPR029063">
    <property type="entry name" value="SAM-dependent_MTases_sf"/>
</dbReference>
<protein>
    <recommendedName>
        <fullName evidence="6">Ribosomal protein L11 methyltransferase</fullName>
        <shortName evidence="6">L11 Mtase</shortName>
        <ecNumber evidence="6">2.1.1.-</ecNumber>
    </recommendedName>
</protein>
<dbReference type="Proteomes" id="UP000781958">
    <property type="component" value="Unassembled WGS sequence"/>
</dbReference>
<dbReference type="PANTHER" id="PTHR43648:SF1">
    <property type="entry name" value="ELECTRON TRANSFER FLAVOPROTEIN BETA SUBUNIT LYSINE METHYLTRANSFERASE"/>
    <property type="match status" value="1"/>
</dbReference>
<evidence type="ECO:0000313" key="8">
    <source>
        <dbReference type="Proteomes" id="UP000781958"/>
    </source>
</evidence>
<keyword evidence="5 6" id="KW-0949">S-adenosyl-L-methionine</keyword>
<comment type="subcellular location">
    <subcellularLocation>
        <location evidence="6">Cytoplasm</location>
    </subcellularLocation>
</comment>
<comment type="function">
    <text evidence="6">Methylates ribosomal protein L11.</text>
</comment>
<evidence type="ECO:0000256" key="6">
    <source>
        <dbReference type="HAMAP-Rule" id="MF_00735"/>
    </source>
</evidence>
<dbReference type="GO" id="GO:0005840">
    <property type="term" value="C:ribosome"/>
    <property type="evidence" value="ECO:0007669"/>
    <property type="project" value="UniProtKB-KW"/>
</dbReference>
<feature type="binding site" evidence="6">
    <location>
        <position position="186"/>
    </location>
    <ligand>
        <name>S-adenosyl-L-methionine</name>
        <dbReference type="ChEBI" id="CHEBI:59789"/>
    </ligand>
</feature>
<feature type="binding site" evidence="6">
    <location>
        <position position="233"/>
    </location>
    <ligand>
        <name>S-adenosyl-L-methionine</name>
        <dbReference type="ChEBI" id="CHEBI:59789"/>
    </ligand>
</feature>
<dbReference type="HAMAP" id="MF_00735">
    <property type="entry name" value="Methyltr_PrmA"/>
    <property type="match status" value="1"/>
</dbReference>
<dbReference type="PANTHER" id="PTHR43648">
    <property type="entry name" value="ELECTRON TRANSFER FLAVOPROTEIN BETA SUBUNIT LYSINE METHYLTRANSFERASE"/>
    <property type="match status" value="1"/>
</dbReference>
<evidence type="ECO:0000256" key="5">
    <source>
        <dbReference type="ARBA" id="ARBA00022691"/>
    </source>
</evidence>
<comment type="catalytic activity">
    <reaction evidence="6">
        <text>L-lysyl-[protein] + 3 S-adenosyl-L-methionine = N(6),N(6),N(6)-trimethyl-L-lysyl-[protein] + 3 S-adenosyl-L-homocysteine + 3 H(+)</text>
        <dbReference type="Rhea" id="RHEA:54192"/>
        <dbReference type="Rhea" id="RHEA-COMP:9752"/>
        <dbReference type="Rhea" id="RHEA-COMP:13826"/>
        <dbReference type="ChEBI" id="CHEBI:15378"/>
        <dbReference type="ChEBI" id="CHEBI:29969"/>
        <dbReference type="ChEBI" id="CHEBI:57856"/>
        <dbReference type="ChEBI" id="CHEBI:59789"/>
        <dbReference type="ChEBI" id="CHEBI:61961"/>
    </reaction>
</comment>
<dbReference type="GO" id="GO:0008168">
    <property type="term" value="F:methyltransferase activity"/>
    <property type="evidence" value="ECO:0007669"/>
    <property type="project" value="UniProtKB-KW"/>
</dbReference>
<sequence>MSPTKLWRIALVVPEAHAPAFADAVGDHADAVSTFELEEGGNWLVEATLYGQPDEARLNARVAVLAEAVGIPEPALAIEELPAIDWVSHSYQGFPPIQAGRFFVHGSHHEGIVPAGSIPLLVDAATAFGTGEHGSTKGCLLALDRLARRMTLPRGGRGGALDMGCGSGILALAVAKRWGIPVTAVDIDPEAVRVTRVNAALNGVKARIRAQGGDGYHTPVVGKHKPYGLITANILARPLARMAPKLTRHLKRGGVCVLAGLLNRQERHVIQAHRTQGLHLVSRIPVGEWTTLVMKRPKRKAAKG</sequence>
<feature type="binding site" evidence="6">
    <location>
        <position position="136"/>
    </location>
    <ligand>
        <name>S-adenosyl-L-methionine</name>
        <dbReference type="ChEBI" id="CHEBI:59789"/>
    </ligand>
</feature>
<dbReference type="EMBL" id="JAGINP010000021">
    <property type="protein sequence ID" value="MBP2295358.1"/>
    <property type="molecule type" value="Genomic_DNA"/>
</dbReference>
<keyword evidence="7" id="KW-0689">Ribosomal protein</keyword>
<keyword evidence="3 6" id="KW-0489">Methyltransferase</keyword>
<dbReference type="InterPro" id="IPR004498">
    <property type="entry name" value="Ribosomal_PrmA_MeTrfase"/>
</dbReference>
<evidence type="ECO:0000256" key="2">
    <source>
        <dbReference type="ARBA" id="ARBA00022490"/>
    </source>
</evidence>
<dbReference type="InterPro" id="IPR050078">
    <property type="entry name" value="Ribosomal_L11_MeTrfase_PrmA"/>
</dbReference>
<dbReference type="RefSeq" id="WP_209769827.1">
    <property type="nucleotide sequence ID" value="NZ_JAGINP010000021.1"/>
</dbReference>
<accession>A0ABS4STD5</accession>
<keyword evidence="2 6" id="KW-0963">Cytoplasm</keyword>
<dbReference type="SUPFAM" id="SSF53335">
    <property type="entry name" value="S-adenosyl-L-methionine-dependent methyltransferases"/>
    <property type="match status" value="1"/>
</dbReference>
<dbReference type="Gene3D" id="3.40.50.150">
    <property type="entry name" value="Vaccinia Virus protein VP39"/>
    <property type="match status" value="1"/>
</dbReference>
<evidence type="ECO:0000313" key="7">
    <source>
        <dbReference type="EMBL" id="MBP2295358.1"/>
    </source>
</evidence>
<gene>
    <name evidence="6" type="primary">prmA</name>
    <name evidence="7" type="ORF">J2851_005163</name>
</gene>
<keyword evidence="7" id="KW-0687">Ribonucleoprotein</keyword>
<name>A0ABS4STD5_9PROT</name>
<dbReference type="EC" id="2.1.1.-" evidence="6"/>
<comment type="caution">
    <text evidence="7">The sequence shown here is derived from an EMBL/GenBank/DDBJ whole genome shotgun (WGS) entry which is preliminary data.</text>
</comment>
<organism evidence="7 8">
    <name type="scientific">Azospirillum rugosum</name>
    <dbReference type="NCBI Taxonomy" id="416170"/>
    <lineage>
        <taxon>Bacteria</taxon>
        <taxon>Pseudomonadati</taxon>
        <taxon>Pseudomonadota</taxon>
        <taxon>Alphaproteobacteria</taxon>
        <taxon>Rhodospirillales</taxon>
        <taxon>Azospirillaceae</taxon>
        <taxon>Azospirillum</taxon>
    </lineage>
</organism>
<reference evidence="7 8" key="1">
    <citation type="submission" date="2021-03" db="EMBL/GenBank/DDBJ databases">
        <title>Genomic Encyclopedia of Type Strains, Phase III (KMG-III): the genomes of soil and plant-associated and newly described type strains.</title>
        <authorList>
            <person name="Whitman W."/>
        </authorList>
    </citation>
    <scope>NUCLEOTIDE SEQUENCE [LARGE SCALE GENOMIC DNA]</scope>
    <source>
        <strain evidence="7 8">IMMIB AFH-6</strain>
    </source>
</reference>
<evidence type="ECO:0000256" key="3">
    <source>
        <dbReference type="ARBA" id="ARBA00022603"/>
    </source>
</evidence>
<evidence type="ECO:0000256" key="1">
    <source>
        <dbReference type="ARBA" id="ARBA00009741"/>
    </source>
</evidence>
<dbReference type="CDD" id="cd02440">
    <property type="entry name" value="AdoMet_MTases"/>
    <property type="match status" value="1"/>
</dbReference>
<proteinExistence type="inferred from homology"/>
<dbReference type="Pfam" id="PF06325">
    <property type="entry name" value="PrmA"/>
    <property type="match status" value="1"/>
</dbReference>
<feature type="binding site" evidence="6">
    <location>
        <position position="164"/>
    </location>
    <ligand>
        <name>S-adenosyl-L-methionine</name>
        <dbReference type="ChEBI" id="CHEBI:59789"/>
    </ligand>
</feature>
<dbReference type="GO" id="GO:0032259">
    <property type="term" value="P:methylation"/>
    <property type="evidence" value="ECO:0007669"/>
    <property type="project" value="UniProtKB-KW"/>
</dbReference>
<evidence type="ECO:0000256" key="4">
    <source>
        <dbReference type="ARBA" id="ARBA00022679"/>
    </source>
</evidence>
<keyword evidence="8" id="KW-1185">Reference proteome</keyword>
<comment type="similarity">
    <text evidence="1 6">Belongs to the methyltransferase superfamily. PrmA family.</text>
</comment>
<keyword evidence="4 6" id="KW-0808">Transferase</keyword>